<dbReference type="Pfam" id="PF07980">
    <property type="entry name" value="SusD_RagB"/>
    <property type="match status" value="1"/>
</dbReference>
<keyword evidence="5" id="KW-0998">Cell outer membrane</keyword>
<dbReference type="InterPro" id="IPR033985">
    <property type="entry name" value="SusD-like_N"/>
</dbReference>
<dbReference type="PROSITE" id="PS51257">
    <property type="entry name" value="PROKAR_LIPOPROTEIN"/>
    <property type="match status" value="1"/>
</dbReference>
<comment type="subcellular location">
    <subcellularLocation>
        <location evidence="1">Cell outer membrane</location>
    </subcellularLocation>
</comment>
<keyword evidence="3" id="KW-0732">Signal</keyword>
<evidence type="ECO:0000256" key="1">
    <source>
        <dbReference type="ARBA" id="ARBA00004442"/>
    </source>
</evidence>
<comment type="similarity">
    <text evidence="2">Belongs to the SusD family.</text>
</comment>
<accession>A0ABS1R440</accession>
<protein>
    <submittedName>
        <fullName evidence="8">RagB/SusD family nutrient uptake outer membrane protein</fullName>
    </submittedName>
</protein>
<evidence type="ECO:0000256" key="2">
    <source>
        <dbReference type="ARBA" id="ARBA00006275"/>
    </source>
</evidence>
<keyword evidence="4" id="KW-0472">Membrane</keyword>
<proteinExistence type="inferred from homology"/>
<evidence type="ECO:0000313" key="9">
    <source>
        <dbReference type="Proteomes" id="UP000625283"/>
    </source>
</evidence>
<dbReference type="InterPro" id="IPR012944">
    <property type="entry name" value="SusD_RagB_dom"/>
</dbReference>
<dbReference type="Gene3D" id="1.25.40.390">
    <property type="match status" value="1"/>
</dbReference>
<organism evidence="8 9">
    <name type="scientific">Sphingobacterium faecale</name>
    <dbReference type="NCBI Taxonomy" id="2803775"/>
    <lineage>
        <taxon>Bacteria</taxon>
        <taxon>Pseudomonadati</taxon>
        <taxon>Bacteroidota</taxon>
        <taxon>Sphingobacteriia</taxon>
        <taxon>Sphingobacteriales</taxon>
        <taxon>Sphingobacteriaceae</taxon>
        <taxon>Sphingobacterium</taxon>
    </lineage>
</organism>
<evidence type="ECO:0000313" key="8">
    <source>
        <dbReference type="EMBL" id="MBL1409474.1"/>
    </source>
</evidence>
<evidence type="ECO:0000256" key="3">
    <source>
        <dbReference type="ARBA" id="ARBA00022729"/>
    </source>
</evidence>
<gene>
    <name evidence="8" type="ORF">JKG61_11990</name>
</gene>
<evidence type="ECO:0000259" key="7">
    <source>
        <dbReference type="Pfam" id="PF14322"/>
    </source>
</evidence>
<dbReference type="RefSeq" id="WP_202103232.1">
    <property type="nucleotide sequence ID" value="NZ_JAERTY010000006.1"/>
</dbReference>
<comment type="caution">
    <text evidence="8">The sequence shown here is derived from an EMBL/GenBank/DDBJ whole genome shotgun (WGS) entry which is preliminary data.</text>
</comment>
<sequence>MKFKNILLYGTVSLVLGFSGCSNFLDVKPLDNIMEDQLFNSVKGFNTAINGVYIELNTPNVYGENLSVGLVDVMAQYYNVTSAGEHNFRYYNTYDYGNSSYKAKTEAIWQKSFSLISNLNAVVEQSEKQKSMLGDTYYGIYRGEALAMRAFLHFDLLRLFGSTYKEDLHTAVMPYVTNTDRKVQPLATNQEMVDYILGDLLAAKTLLEKVDPILTQGVLNVDGVDNNYLTYRQYRMNYFAVCGLLARVYLWRGDRINAHKYALEVIDLGQKSGSEIFPFVIPAAIFNRPGYPDRVFSTEVLFALYNDGRTNVYNKLFNYTLNSSTILTFTGALSSPTGRVKQLYPDENDYRYKEHWKEETVSNTKVLYFSKFANVTDNNGVSNSYRYMMPLMRISEMYLIASETALTLTEGTKYYNKIQVNRGLPEVSFAGVEELSAALQNEYLREFIGEGQSYFYFKRLQRSAIPSPVRPGIDVVKMDKVHYMMPLPDSETSQRN</sequence>
<dbReference type="Pfam" id="PF14322">
    <property type="entry name" value="SusD-like_3"/>
    <property type="match status" value="1"/>
</dbReference>
<feature type="domain" description="SusD-like N-terminal" evidence="7">
    <location>
        <begin position="24"/>
        <end position="209"/>
    </location>
</feature>
<evidence type="ECO:0000256" key="4">
    <source>
        <dbReference type="ARBA" id="ARBA00023136"/>
    </source>
</evidence>
<dbReference type="InterPro" id="IPR011990">
    <property type="entry name" value="TPR-like_helical_dom_sf"/>
</dbReference>
<dbReference type="EMBL" id="JAERTY010000006">
    <property type="protein sequence ID" value="MBL1409474.1"/>
    <property type="molecule type" value="Genomic_DNA"/>
</dbReference>
<dbReference type="Proteomes" id="UP000625283">
    <property type="component" value="Unassembled WGS sequence"/>
</dbReference>
<evidence type="ECO:0000256" key="5">
    <source>
        <dbReference type="ARBA" id="ARBA00023237"/>
    </source>
</evidence>
<evidence type="ECO:0000259" key="6">
    <source>
        <dbReference type="Pfam" id="PF07980"/>
    </source>
</evidence>
<reference evidence="8 9" key="1">
    <citation type="submission" date="2021-01" db="EMBL/GenBank/DDBJ databases">
        <title>C459-1 draft genome sequence.</title>
        <authorList>
            <person name="Zhang X.-F."/>
        </authorList>
    </citation>
    <scope>NUCLEOTIDE SEQUENCE [LARGE SCALE GENOMIC DNA]</scope>
    <source>
        <strain evidence="9">C459-1</strain>
    </source>
</reference>
<name>A0ABS1R440_9SPHI</name>
<dbReference type="SUPFAM" id="SSF48452">
    <property type="entry name" value="TPR-like"/>
    <property type="match status" value="1"/>
</dbReference>
<feature type="domain" description="RagB/SusD" evidence="6">
    <location>
        <begin position="357"/>
        <end position="459"/>
    </location>
</feature>
<keyword evidence="9" id="KW-1185">Reference proteome</keyword>